<organism evidence="2 3">
    <name type="scientific">Roseimaritima multifibrata</name>
    <dbReference type="NCBI Taxonomy" id="1930274"/>
    <lineage>
        <taxon>Bacteria</taxon>
        <taxon>Pseudomonadati</taxon>
        <taxon>Planctomycetota</taxon>
        <taxon>Planctomycetia</taxon>
        <taxon>Pirellulales</taxon>
        <taxon>Pirellulaceae</taxon>
        <taxon>Roseimaritima</taxon>
    </lineage>
</organism>
<dbReference type="RefSeq" id="WP_145352773.1">
    <property type="nucleotide sequence ID" value="NZ_CP036262.1"/>
</dbReference>
<accession>A0A517MJ50</accession>
<evidence type="ECO:0000313" key="3">
    <source>
        <dbReference type="Proteomes" id="UP000320672"/>
    </source>
</evidence>
<dbReference type="AlphaFoldDB" id="A0A517MJ50"/>
<reference evidence="2 3" key="1">
    <citation type="submission" date="2019-02" db="EMBL/GenBank/DDBJ databases">
        <title>Deep-cultivation of Planctomycetes and their phenomic and genomic characterization uncovers novel biology.</title>
        <authorList>
            <person name="Wiegand S."/>
            <person name="Jogler M."/>
            <person name="Boedeker C."/>
            <person name="Pinto D."/>
            <person name="Vollmers J."/>
            <person name="Rivas-Marin E."/>
            <person name="Kohn T."/>
            <person name="Peeters S.H."/>
            <person name="Heuer A."/>
            <person name="Rast P."/>
            <person name="Oberbeckmann S."/>
            <person name="Bunk B."/>
            <person name="Jeske O."/>
            <person name="Meyerdierks A."/>
            <person name="Storesund J.E."/>
            <person name="Kallscheuer N."/>
            <person name="Luecker S."/>
            <person name="Lage O.M."/>
            <person name="Pohl T."/>
            <person name="Merkel B.J."/>
            <person name="Hornburger P."/>
            <person name="Mueller R.-W."/>
            <person name="Bruemmer F."/>
            <person name="Labrenz M."/>
            <person name="Spormann A.M."/>
            <person name="Op den Camp H."/>
            <person name="Overmann J."/>
            <person name="Amann R."/>
            <person name="Jetten M.S.M."/>
            <person name="Mascher T."/>
            <person name="Medema M.H."/>
            <person name="Devos D.P."/>
            <person name="Kaster A.-K."/>
            <person name="Ovreas L."/>
            <person name="Rohde M."/>
            <person name="Galperin M.Y."/>
            <person name="Jogler C."/>
        </authorList>
    </citation>
    <scope>NUCLEOTIDE SEQUENCE [LARGE SCALE GENOMIC DNA]</scope>
    <source>
        <strain evidence="2 3">FF011L</strain>
    </source>
</reference>
<gene>
    <name evidence="2" type="ORF">FF011L_35990</name>
</gene>
<proteinExistence type="predicted"/>
<protein>
    <submittedName>
        <fullName evidence="2">Uncharacterized protein</fullName>
    </submittedName>
</protein>
<dbReference type="EMBL" id="CP036262">
    <property type="protein sequence ID" value="QDS94817.1"/>
    <property type="molecule type" value="Genomic_DNA"/>
</dbReference>
<dbReference type="PROSITE" id="PS51257">
    <property type="entry name" value="PROKAR_LIPOPROTEIN"/>
    <property type="match status" value="1"/>
</dbReference>
<evidence type="ECO:0000313" key="2">
    <source>
        <dbReference type="EMBL" id="QDS94817.1"/>
    </source>
</evidence>
<keyword evidence="3" id="KW-1185">Reference proteome</keyword>
<feature type="chain" id="PRO_5021969572" evidence="1">
    <location>
        <begin position="26"/>
        <end position="94"/>
    </location>
</feature>
<name>A0A517MJ50_9BACT</name>
<dbReference type="Proteomes" id="UP000320672">
    <property type="component" value="Chromosome"/>
</dbReference>
<keyword evidence="1" id="KW-0732">Signal</keyword>
<sequence length="94" mass="10532" precursor="true">MKNKSFLTLIANTLLVILLGCGSDAGPAVSSGPLPPLSVEEWKQLPIQEKYDEATFERLRAKDEKLQAERAWGRFMREVVVPERKRDIPGIPGQ</sequence>
<dbReference type="KEGG" id="rml:FF011L_35990"/>
<feature type="signal peptide" evidence="1">
    <location>
        <begin position="1"/>
        <end position="25"/>
    </location>
</feature>
<evidence type="ECO:0000256" key="1">
    <source>
        <dbReference type="SAM" id="SignalP"/>
    </source>
</evidence>
<dbReference type="OrthoDB" id="285400at2"/>